<feature type="transmembrane region" description="Helical" evidence="1">
    <location>
        <begin position="46"/>
        <end position="70"/>
    </location>
</feature>
<accession>Q858Z9</accession>
<keyword evidence="1" id="KW-1133">Transmembrane helix</keyword>
<dbReference type="RefSeq" id="NP_813718.1">
    <property type="nucleotide sequence ID" value="NC_004664.2"/>
</dbReference>
<dbReference type="Proteomes" id="UP000001251">
    <property type="component" value="Segment"/>
</dbReference>
<evidence type="ECO:0000256" key="1">
    <source>
        <dbReference type="SAM" id="Phobius"/>
    </source>
</evidence>
<organism evidence="2 3">
    <name type="scientific">Lomovskayavirus BT1</name>
    <dbReference type="NCBI Taxonomy" id="225588"/>
    <lineage>
        <taxon>Viruses</taxon>
        <taxon>Duplodnaviria</taxon>
        <taxon>Heunggongvirae</taxon>
        <taxon>Uroviricota</taxon>
        <taxon>Caudoviricetes</taxon>
        <taxon>Colingsworthviridae</taxon>
        <taxon>Lomovskayavirus</taxon>
    </lineage>
</organism>
<evidence type="ECO:0000313" key="3">
    <source>
        <dbReference type="Proteomes" id="UP000001251"/>
    </source>
</evidence>
<keyword evidence="1" id="KW-0472">Membrane</keyword>
<sequence length="77" mass="7803">MKDVSKVAAGFVAAIVAGFIVGAAGLSLGAFLVMILVGMWHGYNDVVPALGFVDCVYGVGLVILLGLIAAPATVRKQ</sequence>
<dbReference type="KEGG" id="vg:1258875"/>
<reference evidence="2 3" key="1">
    <citation type="journal article" date="2003" name="J. Bacteriol.">
        <title>Integration site for Streptomyces phage phiBT1 and development of site-specific integrating vectors.</title>
        <authorList>
            <person name="Gregory M.A."/>
            <person name="Till R."/>
            <person name="Smith M.C."/>
        </authorList>
    </citation>
    <scope>NUCLEOTIDE SEQUENCE</scope>
</reference>
<keyword evidence="1" id="KW-0812">Transmembrane</keyword>
<gene>
    <name evidence="2" type="primary">2</name>
</gene>
<dbReference type="EMBL" id="AJ550940">
    <property type="protein sequence ID" value="CAD80126.1"/>
    <property type="molecule type" value="Genomic_DNA"/>
</dbReference>
<protein>
    <submittedName>
        <fullName evidence="2">Gp2</fullName>
    </submittedName>
</protein>
<keyword evidence="3" id="KW-1185">Reference proteome</keyword>
<feature type="transmembrane region" description="Helical" evidence="1">
    <location>
        <begin position="7"/>
        <end position="40"/>
    </location>
</feature>
<evidence type="ECO:0000313" key="2">
    <source>
        <dbReference type="EMBL" id="CAD80126.1"/>
    </source>
</evidence>
<name>Q858Z9_9CAUD</name>
<dbReference type="GeneID" id="1258875"/>
<proteinExistence type="predicted"/>